<dbReference type="Proteomes" id="UP000053611">
    <property type="component" value="Unassembled WGS sequence"/>
</dbReference>
<dbReference type="PANTHER" id="PTHR10849">
    <property type="entry name" value="NADH DEHYDROGENASE UBIQUINONE IRON-SULFUR PROTEIN 8, MITOCHONDRIAL"/>
    <property type="match status" value="1"/>
</dbReference>
<evidence type="ECO:0000256" key="6">
    <source>
        <dbReference type="ARBA" id="ARBA00023004"/>
    </source>
</evidence>
<dbReference type="InterPro" id="IPR017896">
    <property type="entry name" value="4Fe4S_Fe-S-bd"/>
</dbReference>
<dbReference type="NCBIfam" id="NF004539">
    <property type="entry name" value="PRK05888.1-5"/>
    <property type="match status" value="1"/>
</dbReference>
<keyword evidence="7" id="KW-0411">Iron-sulfur</keyword>
<keyword evidence="10" id="KW-1185">Reference proteome</keyword>
<accession>A0A0J0XXR5</accession>
<evidence type="ECO:0000256" key="2">
    <source>
        <dbReference type="ARBA" id="ARBA00010277"/>
    </source>
</evidence>
<evidence type="ECO:0000256" key="5">
    <source>
        <dbReference type="ARBA" id="ARBA00022967"/>
    </source>
</evidence>
<dbReference type="AlphaFoldDB" id="A0A0J0XXR5"/>
<dbReference type="HAMAP" id="MF_01351">
    <property type="entry name" value="NDH1_NuoI"/>
    <property type="match status" value="1"/>
</dbReference>
<evidence type="ECO:0000256" key="3">
    <source>
        <dbReference type="ARBA" id="ARBA00022485"/>
    </source>
</evidence>
<comment type="similarity">
    <text evidence="2">Belongs to the complex I 23 kDa subunit family.</text>
</comment>
<dbReference type="GO" id="GO:0051539">
    <property type="term" value="F:4 iron, 4 sulfur cluster binding"/>
    <property type="evidence" value="ECO:0007669"/>
    <property type="project" value="UniProtKB-KW"/>
</dbReference>
<evidence type="ECO:0000259" key="8">
    <source>
        <dbReference type="PROSITE" id="PS51379"/>
    </source>
</evidence>
<feature type="domain" description="4Fe-4S ferredoxin-type" evidence="8">
    <location>
        <begin position="144"/>
        <end position="173"/>
    </location>
</feature>
<keyword evidence="6" id="KW-0408">Iron</keyword>
<dbReference type="EMBL" id="KQ087179">
    <property type="protein sequence ID" value="KLT45846.1"/>
    <property type="molecule type" value="Genomic_DNA"/>
</dbReference>
<gene>
    <name evidence="9" type="ORF">CC85DRAFT_281998</name>
</gene>
<dbReference type="Gene3D" id="3.30.70.3270">
    <property type="match status" value="1"/>
</dbReference>
<dbReference type="PROSITE" id="PS00198">
    <property type="entry name" value="4FE4S_FER_1"/>
    <property type="match status" value="1"/>
</dbReference>
<dbReference type="STRING" id="879819.A0A0J0XXR5"/>
<organism evidence="9 10">
    <name type="scientific">Cutaneotrichosporon oleaginosum</name>
    <dbReference type="NCBI Taxonomy" id="879819"/>
    <lineage>
        <taxon>Eukaryota</taxon>
        <taxon>Fungi</taxon>
        <taxon>Dikarya</taxon>
        <taxon>Basidiomycota</taxon>
        <taxon>Agaricomycotina</taxon>
        <taxon>Tremellomycetes</taxon>
        <taxon>Trichosporonales</taxon>
        <taxon>Trichosporonaceae</taxon>
        <taxon>Cutaneotrichosporon</taxon>
    </lineage>
</organism>
<keyword evidence="4" id="KW-0479">Metal-binding</keyword>
<dbReference type="NCBIfam" id="NF004538">
    <property type="entry name" value="PRK05888.1-4"/>
    <property type="match status" value="1"/>
</dbReference>
<keyword evidence="3" id="KW-0004">4Fe-4S</keyword>
<protein>
    <submittedName>
        <fullName evidence="9">NADH-quinone oxidoreductase</fullName>
    </submittedName>
</protein>
<proteinExistence type="inferred from homology"/>
<feature type="domain" description="4Fe-4S ferredoxin-type" evidence="8">
    <location>
        <begin position="104"/>
        <end position="134"/>
    </location>
</feature>
<dbReference type="GO" id="GO:0046872">
    <property type="term" value="F:metal ion binding"/>
    <property type="evidence" value="ECO:0007669"/>
    <property type="project" value="UniProtKB-KW"/>
</dbReference>
<dbReference type="PANTHER" id="PTHR10849:SF20">
    <property type="entry name" value="NADH DEHYDROGENASE [UBIQUINONE] IRON-SULFUR PROTEIN 8, MITOCHONDRIAL"/>
    <property type="match status" value="1"/>
</dbReference>
<dbReference type="SUPFAM" id="SSF54862">
    <property type="entry name" value="4Fe-4S ferredoxins"/>
    <property type="match status" value="1"/>
</dbReference>
<dbReference type="FunFam" id="3.30.70.3270:FF:000001">
    <property type="entry name" value="NADH-quinone oxidoreductase subunit I 1"/>
    <property type="match status" value="1"/>
</dbReference>
<comment type="cofactor">
    <cofactor evidence="1">
        <name>[4Fe-4S] cluster</name>
        <dbReference type="ChEBI" id="CHEBI:49883"/>
    </cofactor>
</comment>
<evidence type="ECO:0000256" key="4">
    <source>
        <dbReference type="ARBA" id="ARBA00022723"/>
    </source>
</evidence>
<dbReference type="NCBIfam" id="TIGR01971">
    <property type="entry name" value="NuoI"/>
    <property type="match status" value="1"/>
</dbReference>
<dbReference type="GO" id="GO:0016020">
    <property type="term" value="C:membrane"/>
    <property type="evidence" value="ECO:0007669"/>
    <property type="project" value="InterPro"/>
</dbReference>
<dbReference type="GO" id="GO:0006120">
    <property type="term" value="P:mitochondrial electron transport, NADH to ubiquinone"/>
    <property type="evidence" value="ECO:0007669"/>
    <property type="project" value="TreeGrafter"/>
</dbReference>
<name>A0A0J0XXR5_9TREE</name>
<evidence type="ECO:0000313" key="9">
    <source>
        <dbReference type="EMBL" id="KLT45846.1"/>
    </source>
</evidence>
<dbReference type="InterPro" id="IPR017900">
    <property type="entry name" value="4Fe4S_Fe_S_CS"/>
</dbReference>
<sequence>MSPPLARLGLRTRPLAVAARVGVRAFSASPARAYANPTPTDKYGRPDYSKGPSALDKASQLFFFTEIFRGMWIVLEQFFRPPYTIMYPFEKGPLSPRFRGEHALRRYPNGEERCIACKLCEAICPAQAITIESEARLDGSRRTTRYDLDMTKCIYCGFCQEACPVDAIVETQNYEYATETREELLYNKEKLLQNGDKAEAEIAANLQSDHFYR</sequence>
<dbReference type="GO" id="GO:0005739">
    <property type="term" value="C:mitochondrion"/>
    <property type="evidence" value="ECO:0007669"/>
    <property type="project" value="UniProtKB-ARBA"/>
</dbReference>
<dbReference type="PROSITE" id="PS51379">
    <property type="entry name" value="4FE4S_FER_2"/>
    <property type="match status" value="2"/>
</dbReference>
<dbReference type="GO" id="GO:0003954">
    <property type="term" value="F:NADH dehydrogenase activity"/>
    <property type="evidence" value="ECO:0007669"/>
    <property type="project" value="TreeGrafter"/>
</dbReference>
<dbReference type="InterPro" id="IPR010226">
    <property type="entry name" value="NADH_quinone_OxRdtase_chainI"/>
</dbReference>
<evidence type="ECO:0000313" key="10">
    <source>
        <dbReference type="Proteomes" id="UP000053611"/>
    </source>
</evidence>
<evidence type="ECO:0000256" key="1">
    <source>
        <dbReference type="ARBA" id="ARBA00001966"/>
    </source>
</evidence>
<dbReference type="Pfam" id="PF12838">
    <property type="entry name" value="Fer4_7"/>
    <property type="match status" value="1"/>
</dbReference>
<keyword evidence="5" id="KW-1278">Translocase</keyword>
<dbReference type="GO" id="GO:0032981">
    <property type="term" value="P:mitochondrial respiratory chain complex I assembly"/>
    <property type="evidence" value="ECO:0007669"/>
    <property type="project" value="TreeGrafter"/>
</dbReference>
<dbReference type="OrthoDB" id="204405at2759"/>
<reference evidence="9 10" key="1">
    <citation type="submission" date="2015-03" db="EMBL/GenBank/DDBJ databases">
        <title>Genomics and transcriptomics of the oil-accumulating basidiomycete yeast T. oleaginosus allow insights into substrate utilization and the diverse evolutionary trajectories of mating systems in fungi.</title>
        <authorList>
            <consortium name="DOE Joint Genome Institute"/>
            <person name="Kourist R."/>
            <person name="Kracht O."/>
            <person name="Bracharz F."/>
            <person name="Lipzen A."/>
            <person name="Nolan M."/>
            <person name="Ohm R."/>
            <person name="Grigoriev I."/>
            <person name="Sun S."/>
            <person name="Heitman J."/>
            <person name="Bruck T."/>
            <person name="Nowrousian M."/>
        </authorList>
    </citation>
    <scope>NUCLEOTIDE SEQUENCE [LARGE SCALE GENOMIC DNA]</scope>
    <source>
        <strain evidence="9 10">IBC0246</strain>
    </source>
</reference>
<evidence type="ECO:0000256" key="7">
    <source>
        <dbReference type="ARBA" id="ARBA00023014"/>
    </source>
</evidence>